<dbReference type="PROSITE" id="PS50005">
    <property type="entry name" value="TPR"/>
    <property type="match status" value="1"/>
</dbReference>
<keyword evidence="1" id="KW-0802">TPR repeat</keyword>
<dbReference type="SUPFAM" id="SSF48452">
    <property type="entry name" value="TPR-like"/>
    <property type="match status" value="1"/>
</dbReference>
<keyword evidence="4" id="KW-1185">Reference proteome</keyword>
<name>A0A2P2D166_9LEPT</name>
<dbReference type="Gene3D" id="1.25.40.10">
    <property type="entry name" value="Tetratricopeptide repeat domain"/>
    <property type="match status" value="1"/>
</dbReference>
<dbReference type="EMBL" id="BFAY01000007">
    <property type="protein sequence ID" value="GBF38394.1"/>
    <property type="molecule type" value="Genomic_DNA"/>
</dbReference>
<gene>
    <name evidence="3" type="ORF">LPTSP1_13850</name>
</gene>
<dbReference type="InterPro" id="IPR019734">
    <property type="entry name" value="TPR_rpt"/>
</dbReference>
<accession>A0A2P2D166</accession>
<organism evidence="3 4">
    <name type="scientific">Leptospira johnsonii</name>
    <dbReference type="NCBI Taxonomy" id="1917820"/>
    <lineage>
        <taxon>Bacteria</taxon>
        <taxon>Pseudomonadati</taxon>
        <taxon>Spirochaetota</taxon>
        <taxon>Spirochaetia</taxon>
        <taxon>Leptospirales</taxon>
        <taxon>Leptospiraceae</taxon>
        <taxon>Leptospira</taxon>
    </lineage>
</organism>
<dbReference type="AlphaFoldDB" id="A0A2P2D166"/>
<evidence type="ECO:0000256" key="2">
    <source>
        <dbReference type="SAM" id="SignalP"/>
    </source>
</evidence>
<protein>
    <submittedName>
        <fullName evidence="3">Uncharacterized protein</fullName>
    </submittedName>
</protein>
<evidence type="ECO:0000313" key="3">
    <source>
        <dbReference type="EMBL" id="GBF38394.1"/>
    </source>
</evidence>
<feature type="signal peptide" evidence="2">
    <location>
        <begin position="1"/>
        <end position="22"/>
    </location>
</feature>
<reference evidence="3 4" key="1">
    <citation type="submission" date="2018-02" db="EMBL/GenBank/DDBJ databases">
        <title>Novel Leptospira species isolated from soil and water in Japan.</title>
        <authorList>
            <person name="Nakao R."/>
            <person name="Masuzawa T."/>
        </authorList>
    </citation>
    <scope>NUCLEOTIDE SEQUENCE [LARGE SCALE GENOMIC DNA]</scope>
    <source>
        <strain evidence="3 4">E8</strain>
    </source>
</reference>
<dbReference type="OrthoDB" id="1525165at2"/>
<sequence length="319" mass="36250">MKFLLSSLCVFLLCSPVSLLFAGDPDLEKGIQLYKEKKNYDALGYLEKSLKKEKTGIAFYYRGNVKMNLQDYQEAISSYTEAYQLDYKRTDTLFNIACAYSLSKDYYSTLQTLALNYLKGERNLDRIKKNPDLKSFRNTNFYSLLLEVMEKPNGTPLNNVSDIKNFLKENGYSFIFYEYDTPSPGGISFGTKGHLSIMGGGGFNGAYVGGEWKLSEIGLEFRELGLVDTVTPFGTWVNGGDPSPIIRKENFVEKLGNNSGAAYYFVKKDLSKPWTVIRPNEIIMKSIHLEDVDPNTFDLNKIQIVHRIGKFTVYPNLKQ</sequence>
<feature type="repeat" description="TPR" evidence="1">
    <location>
        <begin position="56"/>
        <end position="89"/>
    </location>
</feature>
<evidence type="ECO:0000313" key="4">
    <source>
        <dbReference type="Proteomes" id="UP000245076"/>
    </source>
</evidence>
<feature type="chain" id="PRO_5015157054" evidence="2">
    <location>
        <begin position="23"/>
        <end position="319"/>
    </location>
</feature>
<dbReference type="Proteomes" id="UP000245076">
    <property type="component" value="Unassembled WGS sequence"/>
</dbReference>
<keyword evidence="2" id="KW-0732">Signal</keyword>
<proteinExistence type="predicted"/>
<dbReference type="RefSeq" id="WP_108928096.1">
    <property type="nucleotide sequence ID" value="NZ_BFAY01000007.1"/>
</dbReference>
<dbReference type="InterPro" id="IPR011990">
    <property type="entry name" value="TPR-like_helical_dom_sf"/>
</dbReference>
<comment type="caution">
    <text evidence="3">The sequence shown here is derived from an EMBL/GenBank/DDBJ whole genome shotgun (WGS) entry which is preliminary data.</text>
</comment>
<evidence type="ECO:0000256" key="1">
    <source>
        <dbReference type="PROSITE-ProRule" id="PRU00339"/>
    </source>
</evidence>